<organism evidence="2 3">
    <name type="scientific">Pseudaeromonas paramecii</name>
    <dbReference type="NCBI Taxonomy" id="2138166"/>
    <lineage>
        <taxon>Bacteria</taxon>
        <taxon>Pseudomonadati</taxon>
        <taxon>Pseudomonadota</taxon>
        <taxon>Gammaproteobacteria</taxon>
        <taxon>Aeromonadales</taxon>
        <taxon>Aeromonadaceae</taxon>
        <taxon>Pseudaeromonas</taxon>
    </lineage>
</organism>
<sequence length="95" mass="11015">MADLRRLMSLCPVPRRRHCPGSLFRSAEPTQGRWSDLFEYRENNKEKWTQPQCRQGHSGKKISRLRLSPEQILSGKAQLARPGHEARPHRLTDLG</sequence>
<dbReference type="EMBL" id="BAABFC010000002">
    <property type="protein sequence ID" value="GAA4494020.1"/>
    <property type="molecule type" value="Genomic_DNA"/>
</dbReference>
<feature type="region of interest" description="Disordered" evidence="1">
    <location>
        <begin position="45"/>
        <end position="95"/>
    </location>
</feature>
<gene>
    <name evidence="2" type="ORF">GCM10023095_05080</name>
</gene>
<accession>A0ABP8PYF9</accession>
<reference evidence="3" key="1">
    <citation type="journal article" date="2019" name="Int. J. Syst. Evol. Microbiol.">
        <title>The Global Catalogue of Microorganisms (GCM) 10K type strain sequencing project: providing services to taxonomists for standard genome sequencing and annotation.</title>
        <authorList>
            <consortium name="The Broad Institute Genomics Platform"/>
            <consortium name="The Broad Institute Genome Sequencing Center for Infectious Disease"/>
            <person name="Wu L."/>
            <person name="Ma J."/>
        </authorList>
    </citation>
    <scope>NUCLEOTIDE SEQUENCE [LARGE SCALE GENOMIC DNA]</scope>
    <source>
        <strain evidence="3">JCM 32226</strain>
    </source>
</reference>
<name>A0ABP8PYF9_9GAMM</name>
<evidence type="ECO:0000313" key="3">
    <source>
        <dbReference type="Proteomes" id="UP001501321"/>
    </source>
</evidence>
<keyword evidence="3" id="KW-1185">Reference proteome</keyword>
<evidence type="ECO:0000313" key="2">
    <source>
        <dbReference type="EMBL" id="GAA4494020.1"/>
    </source>
</evidence>
<comment type="caution">
    <text evidence="2">The sequence shown here is derived from an EMBL/GenBank/DDBJ whole genome shotgun (WGS) entry which is preliminary data.</text>
</comment>
<protein>
    <submittedName>
        <fullName evidence="2">Uncharacterized protein</fullName>
    </submittedName>
</protein>
<feature type="compositionally biased region" description="Basic and acidic residues" evidence="1">
    <location>
        <begin position="82"/>
        <end position="95"/>
    </location>
</feature>
<proteinExistence type="predicted"/>
<evidence type="ECO:0000256" key="1">
    <source>
        <dbReference type="SAM" id="MobiDB-lite"/>
    </source>
</evidence>
<dbReference type="Proteomes" id="UP001501321">
    <property type="component" value="Unassembled WGS sequence"/>
</dbReference>